<evidence type="ECO:0000259" key="3">
    <source>
        <dbReference type="Pfam" id="PF13458"/>
    </source>
</evidence>
<comment type="similarity">
    <text evidence="1">Belongs to the leucine-binding protein family.</text>
</comment>
<accession>A0A1G6GXI5</accession>
<evidence type="ECO:0000313" key="4">
    <source>
        <dbReference type="EMBL" id="SDB85846.1"/>
    </source>
</evidence>
<sequence>MSVLSRSRTAKIIGGLAVVGVSALVLAGCSGSSTPAETGDAAGGGDFPIDCNAAEPASYTPDYSSTSTGPATDLTYNIGTALPVTGNLAFLGPPEIAGTEYAASEINAANKGVQINLIQGDSGDTDNKAYETEIPRLLGAGATAIVGAASSGTSLQFIDQVIAANAVQISPANTSAAFTGYDDKGLYWRTAPSDVLQGEVLGNLIASEGNETLGMIVLNDSYGTGLACFTKKAFENAGGSVVATSLYNTGDTNFSAQIEDVLAQSPDAIALITFDEVSTIIPDITASVSPDKLFFVDGNLKNFGDQFPTGTLAGAKGTYPSVDPDSTATFRSSLESFWSGKGQPALEDFTYAPESYDSVVLLALAALKAGSAAGPDVAANLQAVSGGSGSGTKCATYAECADIIIGGGEADYDGVSGPITFDEVGDPTEATIGVFEYGDDNNYSWLRAG</sequence>
<dbReference type="STRING" id="993073.AS029_02385"/>
<dbReference type="PANTHER" id="PTHR30483">
    <property type="entry name" value="LEUCINE-SPECIFIC-BINDING PROTEIN"/>
    <property type="match status" value="1"/>
</dbReference>
<organism evidence="4 5">
    <name type="scientific">Microbacterium enclense</name>
    <dbReference type="NCBI Taxonomy" id="993073"/>
    <lineage>
        <taxon>Bacteria</taxon>
        <taxon>Bacillati</taxon>
        <taxon>Actinomycetota</taxon>
        <taxon>Actinomycetes</taxon>
        <taxon>Micrococcales</taxon>
        <taxon>Microbacteriaceae</taxon>
        <taxon>Microbacterium</taxon>
    </lineage>
</organism>
<dbReference type="InterPro" id="IPR051010">
    <property type="entry name" value="BCAA_transport"/>
</dbReference>
<dbReference type="Pfam" id="PF13458">
    <property type="entry name" value="Peripla_BP_6"/>
    <property type="match status" value="1"/>
</dbReference>
<dbReference type="Gene3D" id="3.40.50.2300">
    <property type="match status" value="3"/>
</dbReference>
<dbReference type="PANTHER" id="PTHR30483:SF6">
    <property type="entry name" value="PERIPLASMIC BINDING PROTEIN OF ABC TRANSPORTER FOR NATURAL AMINO ACIDS"/>
    <property type="match status" value="1"/>
</dbReference>
<dbReference type="AlphaFoldDB" id="A0A1G6GXI5"/>
<evidence type="ECO:0000256" key="2">
    <source>
        <dbReference type="ARBA" id="ARBA00022729"/>
    </source>
</evidence>
<protein>
    <submittedName>
        <fullName evidence="4">Branched-chain amino acid transport system substrate-binding protein</fullName>
    </submittedName>
</protein>
<feature type="domain" description="Leucine-binding protein" evidence="3">
    <location>
        <begin position="76"/>
        <end position="385"/>
    </location>
</feature>
<dbReference type="PROSITE" id="PS51257">
    <property type="entry name" value="PROKAR_LIPOPROTEIN"/>
    <property type="match status" value="1"/>
</dbReference>
<keyword evidence="2" id="KW-0732">Signal</keyword>
<dbReference type="InterPro" id="IPR028082">
    <property type="entry name" value="Peripla_BP_I"/>
</dbReference>
<dbReference type="EMBL" id="FMYG01000001">
    <property type="protein sequence ID" value="SDB85846.1"/>
    <property type="molecule type" value="Genomic_DNA"/>
</dbReference>
<gene>
    <name evidence="4" type="ORF">SAMN05216418_0720</name>
</gene>
<reference evidence="4 5" key="1">
    <citation type="submission" date="2016-09" db="EMBL/GenBank/DDBJ databases">
        <authorList>
            <person name="Capua I."/>
            <person name="De Benedictis P."/>
            <person name="Joannis T."/>
            <person name="Lombin L.H."/>
            <person name="Cattoli G."/>
        </authorList>
    </citation>
    <scope>NUCLEOTIDE SEQUENCE [LARGE SCALE GENOMIC DNA]</scope>
    <source>
        <strain evidence="4 5">NIO-1002</strain>
    </source>
</reference>
<dbReference type="OrthoDB" id="7337537at2"/>
<proteinExistence type="inferred from homology"/>
<dbReference type="InterPro" id="IPR028081">
    <property type="entry name" value="Leu-bd"/>
</dbReference>
<name>A0A1G6GXI5_9MICO</name>
<dbReference type="SUPFAM" id="SSF53822">
    <property type="entry name" value="Periplasmic binding protein-like I"/>
    <property type="match status" value="1"/>
</dbReference>
<evidence type="ECO:0000313" key="5">
    <source>
        <dbReference type="Proteomes" id="UP000183203"/>
    </source>
</evidence>
<dbReference type="RefSeq" id="WP_058230971.1">
    <property type="nucleotide sequence ID" value="NZ_FMYG01000001.1"/>
</dbReference>
<dbReference type="Proteomes" id="UP000183203">
    <property type="component" value="Unassembled WGS sequence"/>
</dbReference>
<evidence type="ECO:0000256" key="1">
    <source>
        <dbReference type="ARBA" id="ARBA00010062"/>
    </source>
</evidence>